<organism evidence="3 4">
    <name type="scientific">Oceanisphaera arctica</name>
    <dbReference type="NCBI Taxonomy" id="641510"/>
    <lineage>
        <taxon>Bacteria</taxon>
        <taxon>Pseudomonadati</taxon>
        <taxon>Pseudomonadota</taxon>
        <taxon>Gammaproteobacteria</taxon>
        <taxon>Aeromonadales</taxon>
        <taxon>Aeromonadaceae</taxon>
        <taxon>Oceanisphaera</taxon>
    </lineage>
</organism>
<proteinExistence type="inferred from homology"/>
<dbReference type="GO" id="GO:0016491">
    <property type="term" value="F:oxidoreductase activity"/>
    <property type="evidence" value="ECO:0007669"/>
    <property type="project" value="UniProtKB-KW"/>
</dbReference>
<gene>
    <name evidence="3" type="ORF">UN63_03895</name>
</gene>
<dbReference type="PANTHER" id="PTHR43639">
    <property type="entry name" value="OXIDOREDUCTASE, SHORT-CHAIN DEHYDROGENASE/REDUCTASE FAMILY (AFU_ORTHOLOGUE AFUA_5G02870)"/>
    <property type="match status" value="1"/>
</dbReference>
<keyword evidence="4" id="KW-1185">Reference proteome</keyword>
<evidence type="ECO:0000313" key="3">
    <source>
        <dbReference type="EMBL" id="PPL17717.1"/>
    </source>
</evidence>
<dbReference type="PRINTS" id="PR00081">
    <property type="entry name" value="GDHRDH"/>
</dbReference>
<name>A0A2P5TPV6_9GAMM</name>
<keyword evidence="2" id="KW-0560">Oxidoreductase</keyword>
<dbReference type="Pfam" id="PF13561">
    <property type="entry name" value="adh_short_C2"/>
    <property type="match status" value="1"/>
</dbReference>
<evidence type="ECO:0000313" key="4">
    <source>
        <dbReference type="Proteomes" id="UP000242231"/>
    </source>
</evidence>
<reference evidence="4" key="1">
    <citation type="submission" date="2016-11" db="EMBL/GenBank/DDBJ databases">
        <authorList>
            <person name="Sisinthy S."/>
            <person name="Ara S."/>
            <person name="Gundlapally S.R."/>
        </authorList>
    </citation>
    <scope>NUCLEOTIDE SEQUENCE [LARGE SCALE GENOMIC DNA]</scope>
    <source>
        <strain evidence="4">V1-41</strain>
    </source>
</reference>
<dbReference type="Proteomes" id="UP000242231">
    <property type="component" value="Unassembled WGS sequence"/>
</dbReference>
<dbReference type="AlphaFoldDB" id="A0A2P5TPV6"/>
<comment type="similarity">
    <text evidence="1">Belongs to the short-chain dehydrogenases/reductases (SDR) family.</text>
</comment>
<dbReference type="RefSeq" id="WP_104485470.1">
    <property type="nucleotide sequence ID" value="NZ_JBHLZJ010000008.1"/>
</dbReference>
<sequence length="261" mass="27902">MSGDTPLNLAGKVALVTGSSRGIGAEIAKGLAKQGAFVIVNYLQDDQAAAQVVATCQSLGGNAWAIKADVTVEDEVNRMIKEITLDLGKIDIVVNNAFKPYQFNPEQRKLAWELTWEDYQAQLDGSLRSVYYVSQAVMPVMKQQCGGSIVNIVTNLIARPVVPYLDYTTAKGAVLSYSRNLAAELGPLGIRVNCVAPGLVFPTDASKYTKEDVKELIIAQTPLGRLAQPADVVGPVLFLASDLANFVTGQTLHVDGGFVMG</sequence>
<dbReference type="InterPro" id="IPR036291">
    <property type="entry name" value="NAD(P)-bd_dom_sf"/>
</dbReference>
<accession>A0A2P5TPV6</accession>
<protein>
    <submittedName>
        <fullName evidence="3">3-oxoacyl-ACP reductase</fullName>
    </submittedName>
</protein>
<dbReference type="PANTHER" id="PTHR43639:SF1">
    <property type="entry name" value="SHORT-CHAIN DEHYDROGENASE_REDUCTASE FAMILY PROTEIN"/>
    <property type="match status" value="1"/>
</dbReference>
<dbReference type="InterPro" id="IPR002347">
    <property type="entry name" value="SDR_fam"/>
</dbReference>
<evidence type="ECO:0000256" key="2">
    <source>
        <dbReference type="ARBA" id="ARBA00023002"/>
    </source>
</evidence>
<evidence type="ECO:0000256" key="1">
    <source>
        <dbReference type="ARBA" id="ARBA00006484"/>
    </source>
</evidence>
<comment type="caution">
    <text evidence="3">The sequence shown here is derived from an EMBL/GenBank/DDBJ whole genome shotgun (WGS) entry which is preliminary data.</text>
</comment>
<dbReference type="EMBL" id="MPZM01000005">
    <property type="protein sequence ID" value="PPL17717.1"/>
    <property type="molecule type" value="Genomic_DNA"/>
</dbReference>
<dbReference type="OrthoDB" id="9789398at2"/>
<dbReference type="PRINTS" id="PR00080">
    <property type="entry name" value="SDRFAMILY"/>
</dbReference>
<dbReference type="FunFam" id="3.40.50.720:FF:000084">
    <property type="entry name" value="Short-chain dehydrogenase reductase"/>
    <property type="match status" value="1"/>
</dbReference>
<dbReference type="SUPFAM" id="SSF51735">
    <property type="entry name" value="NAD(P)-binding Rossmann-fold domains"/>
    <property type="match status" value="1"/>
</dbReference>
<dbReference type="Gene3D" id="3.40.50.720">
    <property type="entry name" value="NAD(P)-binding Rossmann-like Domain"/>
    <property type="match status" value="1"/>
</dbReference>